<protein>
    <submittedName>
        <fullName evidence="3">Arsenate reductase</fullName>
    </submittedName>
</protein>
<sequence length="115" mass="13182">MELYGIPNCNTMKKARTWLVEAGLEYDFHDYKKVGITLAHLSAWADQVGWEILLNKRGTTWRNLPDEAKAEVGREQALRLMVEHPSLIKRPVLIHPKGIEVGFDADRYRAALLEP</sequence>
<dbReference type="EMBL" id="MDTQ01000001">
    <property type="protein sequence ID" value="ODC05432.1"/>
    <property type="molecule type" value="Genomic_DNA"/>
</dbReference>
<organism evidence="3 4">
    <name type="scientific">Terasakiispira papahanaumokuakeensis</name>
    <dbReference type="NCBI Taxonomy" id="197479"/>
    <lineage>
        <taxon>Bacteria</taxon>
        <taxon>Pseudomonadati</taxon>
        <taxon>Pseudomonadota</taxon>
        <taxon>Gammaproteobacteria</taxon>
        <taxon>Oceanospirillales</taxon>
        <taxon>Terasakiispira</taxon>
    </lineage>
</organism>
<dbReference type="PANTHER" id="PTHR30041">
    <property type="entry name" value="ARSENATE REDUCTASE"/>
    <property type="match status" value="1"/>
</dbReference>
<dbReference type="InterPro" id="IPR006504">
    <property type="entry name" value="Tscrpt_reg_Spx/MgsR"/>
</dbReference>
<dbReference type="Gene3D" id="3.40.30.10">
    <property type="entry name" value="Glutaredoxin"/>
    <property type="match status" value="1"/>
</dbReference>
<comment type="caution">
    <text evidence="3">The sequence shown here is derived from an EMBL/GenBank/DDBJ whole genome shotgun (WGS) entry which is preliminary data.</text>
</comment>
<dbReference type="PROSITE" id="PS51353">
    <property type="entry name" value="ARSC"/>
    <property type="match status" value="1"/>
</dbReference>
<dbReference type="InterPro" id="IPR006660">
    <property type="entry name" value="Arsenate_reductase-like"/>
</dbReference>
<evidence type="ECO:0000256" key="1">
    <source>
        <dbReference type="ARBA" id="ARBA00007198"/>
    </source>
</evidence>
<keyword evidence="4" id="KW-1185">Reference proteome</keyword>
<evidence type="ECO:0000256" key="2">
    <source>
        <dbReference type="PROSITE-ProRule" id="PRU01282"/>
    </source>
</evidence>
<dbReference type="STRING" id="197479.BFW38_12525"/>
<gene>
    <name evidence="3" type="ORF">BFW38_12525</name>
</gene>
<dbReference type="CDD" id="cd03035">
    <property type="entry name" value="ArsC_Yffb"/>
    <property type="match status" value="1"/>
</dbReference>
<comment type="similarity">
    <text evidence="1 2">Belongs to the ArsC family.</text>
</comment>
<dbReference type="PANTHER" id="PTHR30041:SF8">
    <property type="entry name" value="PROTEIN YFFB"/>
    <property type="match status" value="1"/>
</dbReference>
<evidence type="ECO:0000313" key="4">
    <source>
        <dbReference type="Proteomes" id="UP000094291"/>
    </source>
</evidence>
<proteinExistence type="inferred from homology"/>
<dbReference type="AlphaFoldDB" id="A0A1E2VF12"/>
<dbReference type="OrthoDB" id="9803749at2"/>
<dbReference type="Pfam" id="PF03960">
    <property type="entry name" value="ArsC"/>
    <property type="match status" value="1"/>
</dbReference>
<accession>A0A1E2VF12</accession>
<evidence type="ECO:0000313" key="3">
    <source>
        <dbReference type="EMBL" id="ODC05432.1"/>
    </source>
</evidence>
<reference evidence="3 4" key="1">
    <citation type="submission" date="2016-08" db="EMBL/GenBank/DDBJ databases">
        <authorList>
            <person name="Seilhamer J.J."/>
        </authorList>
    </citation>
    <scope>NUCLEOTIDE SEQUENCE [LARGE SCALE GENOMIC DNA]</scope>
    <source>
        <strain evidence="3 4">PH27A</strain>
    </source>
</reference>
<name>A0A1E2VF12_9GAMM</name>
<dbReference type="InterPro" id="IPR036249">
    <property type="entry name" value="Thioredoxin-like_sf"/>
</dbReference>
<dbReference type="SUPFAM" id="SSF52833">
    <property type="entry name" value="Thioredoxin-like"/>
    <property type="match status" value="1"/>
</dbReference>
<dbReference type="Proteomes" id="UP000094291">
    <property type="component" value="Unassembled WGS sequence"/>
</dbReference>
<dbReference type="NCBIfam" id="TIGR01617">
    <property type="entry name" value="arsC_related"/>
    <property type="match status" value="1"/>
</dbReference>